<protein>
    <recommendedName>
        <fullName evidence="5">SUEL-type lectin domain-containing protein</fullName>
    </recommendedName>
</protein>
<evidence type="ECO:0000256" key="2">
    <source>
        <dbReference type="ARBA" id="ARBA00022734"/>
    </source>
</evidence>
<evidence type="ECO:0000259" key="5">
    <source>
        <dbReference type="PROSITE" id="PS50228"/>
    </source>
</evidence>
<dbReference type="PROSITE" id="PS50228">
    <property type="entry name" value="SUEL_LECTIN"/>
    <property type="match status" value="2"/>
</dbReference>
<feature type="compositionally biased region" description="Basic and acidic residues" evidence="3">
    <location>
        <begin position="34"/>
        <end position="46"/>
    </location>
</feature>
<dbReference type="OrthoDB" id="1100386at2759"/>
<feature type="signal peptide" evidence="4">
    <location>
        <begin position="1"/>
        <end position="21"/>
    </location>
</feature>
<keyword evidence="2" id="KW-0430">Lectin</keyword>
<evidence type="ECO:0000256" key="3">
    <source>
        <dbReference type="SAM" id="MobiDB-lite"/>
    </source>
</evidence>
<keyword evidence="7" id="KW-1185">Reference proteome</keyword>
<dbReference type="PANTHER" id="PTHR46780">
    <property type="entry name" value="PROTEIN EVA-1"/>
    <property type="match status" value="1"/>
</dbReference>
<evidence type="ECO:0000313" key="6">
    <source>
        <dbReference type="EMBL" id="KAF6206009.1"/>
    </source>
</evidence>
<comment type="similarity">
    <text evidence="1">Belongs to the G-protein coupled receptor 2 family. LN-TM7 subfamily.</text>
</comment>
<dbReference type="CDD" id="cd22823">
    <property type="entry name" value="Gal_Rha_Lectin"/>
    <property type="match status" value="1"/>
</dbReference>
<sequence length="316" mass="35598">MNSNCLGICILLFTITIRGRAVGKRHYRNISSIKESDTKEKHEKHNQNISEWETPDDEPKHQPEPGPSHLELTCPMYKHYTKTVCEQETMKLICLPGQSIKIIDVFYGRNTGEICNYEPQKTVTVHCHSPPRSMAEVEKRCNSRQVCSVRAHNDVFTDPCPYTLKYLRVSYMCLEEPLRTVSACDFHAVKITCPEGETIKVNSAQYGRYKTDVCNIKAIKVTTLTCEADLEKVTKIAADRCDGRQSCKVHIKEHLLDKGVDPCYAVFKHLDVNYQDPSSPKSSYFPASLSSYSESPPLLSVISSSTSPSMLSIAPV</sequence>
<dbReference type="EMBL" id="WIXP02000008">
    <property type="protein sequence ID" value="KAF6206009.1"/>
    <property type="molecule type" value="Genomic_DNA"/>
</dbReference>
<accession>A0A8S9XBR9</accession>
<dbReference type="Pfam" id="PF02140">
    <property type="entry name" value="SUEL_Lectin"/>
    <property type="match status" value="2"/>
</dbReference>
<evidence type="ECO:0000256" key="1">
    <source>
        <dbReference type="ARBA" id="ARBA00010933"/>
    </source>
</evidence>
<feature type="domain" description="SUEL-type lectin" evidence="5">
    <location>
        <begin position="84"/>
        <end position="174"/>
    </location>
</feature>
<evidence type="ECO:0000256" key="4">
    <source>
        <dbReference type="SAM" id="SignalP"/>
    </source>
</evidence>
<dbReference type="FunFam" id="2.60.120.740:FF:000001">
    <property type="entry name" value="Adhesion G protein-coupled receptor L2"/>
    <property type="match status" value="1"/>
</dbReference>
<dbReference type="Gene3D" id="2.60.120.740">
    <property type="match status" value="2"/>
</dbReference>
<dbReference type="InterPro" id="IPR043159">
    <property type="entry name" value="Lectin_gal-bd_sf"/>
</dbReference>
<feature type="chain" id="PRO_5035909384" description="SUEL-type lectin domain-containing protein" evidence="4">
    <location>
        <begin position="22"/>
        <end position="316"/>
    </location>
</feature>
<gene>
    <name evidence="6" type="ORF">GE061_017234</name>
</gene>
<dbReference type="CDD" id="cd22827">
    <property type="entry name" value="Gal_Rha_Lectin_SUL-I-like"/>
    <property type="match status" value="1"/>
</dbReference>
<dbReference type="Proteomes" id="UP000466442">
    <property type="component" value="Unassembled WGS sequence"/>
</dbReference>
<dbReference type="GO" id="GO:0030246">
    <property type="term" value="F:carbohydrate binding"/>
    <property type="evidence" value="ECO:0007669"/>
    <property type="project" value="UniProtKB-KW"/>
</dbReference>
<comment type="caution">
    <text evidence="6">The sequence shown here is derived from an EMBL/GenBank/DDBJ whole genome shotgun (WGS) entry which is preliminary data.</text>
</comment>
<evidence type="ECO:0000313" key="7">
    <source>
        <dbReference type="Proteomes" id="UP000466442"/>
    </source>
</evidence>
<dbReference type="InterPro" id="IPR000922">
    <property type="entry name" value="Lectin_gal-bd_dom"/>
</dbReference>
<feature type="domain" description="SUEL-type lectin" evidence="5">
    <location>
        <begin position="183"/>
        <end position="274"/>
    </location>
</feature>
<reference evidence="6" key="1">
    <citation type="journal article" date="2021" name="Mol. Ecol. Resour.">
        <title>Apolygus lucorum genome provides insights into omnivorousness and mesophyll feeding.</title>
        <authorList>
            <person name="Liu Y."/>
            <person name="Liu H."/>
            <person name="Wang H."/>
            <person name="Huang T."/>
            <person name="Liu B."/>
            <person name="Yang B."/>
            <person name="Yin L."/>
            <person name="Li B."/>
            <person name="Zhang Y."/>
            <person name="Zhang S."/>
            <person name="Jiang F."/>
            <person name="Zhang X."/>
            <person name="Ren Y."/>
            <person name="Wang B."/>
            <person name="Wang S."/>
            <person name="Lu Y."/>
            <person name="Wu K."/>
            <person name="Fan W."/>
            <person name="Wang G."/>
        </authorList>
    </citation>
    <scope>NUCLEOTIDE SEQUENCE</scope>
    <source>
        <strain evidence="6">12Hb</strain>
    </source>
</reference>
<name>A0A8S9XBR9_APOLU</name>
<feature type="region of interest" description="Disordered" evidence="3">
    <location>
        <begin position="33"/>
        <end position="70"/>
    </location>
</feature>
<dbReference type="AlphaFoldDB" id="A0A8S9XBR9"/>
<organism evidence="6 7">
    <name type="scientific">Apolygus lucorum</name>
    <name type="common">Small green plant bug</name>
    <name type="synonym">Lygocoris lucorum</name>
    <dbReference type="NCBI Taxonomy" id="248454"/>
    <lineage>
        <taxon>Eukaryota</taxon>
        <taxon>Metazoa</taxon>
        <taxon>Ecdysozoa</taxon>
        <taxon>Arthropoda</taxon>
        <taxon>Hexapoda</taxon>
        <taxon>Insecta</taxon>
        <taxon>Pterygota</taxon>
        <taxon>Neoptera</taxon>
        <taxon>Paraneoptera</taxon>
        <taxon>Hemiptera</taxon>
        <taxon>Heteroptera</taxon>
        <taxon>Panheteroptera</taxon>
        <taxon>Cimicomorpha</taxon>
        <taxon>Miridae</taxon>
        <taxon>Mirini</taxon>
        <taxon>Apolygus</taxon>
    </lineage>
</organism>
<proteinExistence type="inferred from homology"/>
<keyword evidence="4" id="KW-0732">Signal</keyword>